<evidence type="ECO:0000313" key="1">
    <source>
        <dbReference type="EMBL" id="QSQ24581.1"/>
    </source>
</evidence>
<keyword evidence="2" id="KW-1185">Reference proteome</keyword>
<gene>
    <name evidence="1" type="ORF">JY651_06415</name>
</gene>
<proteinExistence type="predicted"/>
<dbReference type="EMBL" id="CP071090">
    <property type="protein sequence ID" value="QSQ24581.1"/>
    <property type="molecule type" value="Genomic_DNA"/>
</dbReference>
<dbReference type="Proteomes" id="UP000662747">
    <property type="component" value="Chromosome"/>
</dbReference>
<protein>
    <submittedName>
        <fullName evidence="1">Uncharacterized protein</fullName>
    </submittedName>
</protein>
<dbReference type="RefSeq" id="WP_206726143.1">
    <property type="nucleotide sequence ID" value="NZ_CP071090.1"/>
</dbReference>
<name>A0ABX7P082_9BACT</name>
<evidence type="ECO:0000313" key="2">
    <source>
        <dbReference type="Proteomes" id="UP000662747"/>
    </source>
</evidence>
<sequence length="128" mass="13631">MSQGTSDGAEKVRYGRAQKFRLSPKGTEAAASYTAMIEAAKSGTGRTQFDAARAAWGASLGLSPEDGLFLVEFSTGERTVAEATRNLEDCGTTAKEVKAAVERLLKLGMLEPLLAAQPPPAPAPRRYW</sequence>
<organism evidence="1 2">
    <name type="scientific">Pyxidicoccus parkwayensis</name>
    <dbReference type="NCBI Taxonomy" id="2813578"/>
    <lineage>
        <taxon>Bacteria</taxon>
        <taxon>Pseudomonadati</taxon>
        <taxon>Myxococcota</taxon>
        <taxon>Myxococcia</taxon>
        <taxon>Myxococcales</taxon>
        <taxon>Cystobacterineae</taxon>
        <taxon>Myxococcaceae</taxon>
        <taxon>Pyxidicoccus</taxon>
    </lineage>
</organism>
<accession>A0ABX7P082</accession>
<reference evidence="1 2" key="1">
    <citation type="submission" date="2021-02" db="EMBL/GenBank/DDBJ databases">
        <title>De Novo genome assembly of isolated myxobacteria.</title>
        <authorList>
            <person name="Stevens D.C."/>
        </authorList>
    </citation>
    <scope>NUCLEOTIDE SEQUENCE [LARGE SCALE GENOMIC DNA]</scope>
    <source>
        <strain evidence="2">SCPEA02</strain>
    </source>
</reference>